<proteinExistence type="predicted"/>
<feature type="region of interest" description="Disordered" evidence="1">
    <location>
        <begin position="66"/>
        <end position="85"/>
    </location>
</feature>
<accession>A0ABQ1J7N4</accession>
<evidence type="ECO:0000313" key="2">
    <source>
        <dbReference type="EMBL" id="GGB60005.1"/>
    </source>
</evidence>
<evidence type="ECO:0008006" key="4">
    <source>
        <dbReference type="Google" id="ProtNLM"/>
    </source>
</evidence>
<reference evidence="3" key="1">
    <citation type="journal article" date="2019" name="Int. J. Syst. Evol. Microbiol.">
        <title>The Global Catalogue of Microorganisms (GCM) 10K type strain sequencing project: providing services to taxonomists for standard genome sequencing and annotation.</title>
        <authorList>
            <consortium name="The Broad Institute Genomics Platform"/>
            <consortium name="The Broad Institute Genome Sequencing Center for Infectious Disease"/>
            <person name="Wu L."/>
            <person name="Ma J."/>
        </authorList>
    </citation>
    <scope>NUCLEOTIDE SEQUENCE [LARGE SCALE GENOMIC DNA]</scope>
    <source>
        <strain evidence="3">CGMCC 1.12851</strain>
    </source>
</reference>
<sequence length="121" mass="13166">MRVGILATAAFLSVAATSEMTTGQFLAAMDKAESLGPAALMSSDVRDLRAESDRVLTLYRADIARQAKTGGPRHSCPPPKGEGKMKGEELKIYLTGLPAAKKKQPFRTALYDFMKQKYPCK</sequence>
<protein>
    <recommendedName>
        <fullName evidence="4">Rap1a immunity protein domain-containing protein</fullName>
    </recommendedName>
</protein>
<comment type="caution">
    <text evidence="2">The sequence shown here is derived from an EMBL/GenBank/DDBJ whole genome shotgun (WGS) entry which is preliminary data.</text>
</comment>
<evidence type="ECO:0000256" key="1">
    <source>
        <dbReference type="SAM" id="MobiDB-lite"/>
    </source>
</evidence>
<keyword evidence="3" id="KW-1185">Reference proteome</keyword>
<evidence type="ECO:0000313" key="3">
    <source>
        <dbReference type="Proteomes" id="UP000614261"/>
    </source>
</evidence>
<dbReference type="EMBL" id="BMGD01000002">
    <property type="protein sequence ID" value="GGB60005.1"/>
    <property type="molecule type" value="Genomic_DNA"/>
</dbReference>
<name>A0ABQ1J7N4_9SPHN</name>
<dbReference type="Proteomes" id="UP000614261">
    <property type="component" value="Unassembled WGS sequence"/>
</dbReference>
<gene>
    <name evidence="2" type="ORF">GCM10010833_13550</name>
</gene>
<organism evidence="2 3">
    <name type="scientific">Blastomonas aquatica</name>
    <dbReference type="NCBI Taxonomy" id="1510276"/>
    <lineage>
        <taxon>Bacteria</taxon>
        <taxon>Pseudomonadati</taxon>
        <taxon>Pseudomonadota</taxon>
        <taxon>Alphaproteobacteria</taxon>
        <taxon>Sphingomonadales</taxon>
        <taxon>Sphingomonadaceae</taxon>
        <taxon>Blastomonas</taxon>
    </lineage>
</organism>